<reference evidence="1" key="1">
    <citation type="submission" date="2021-06" db="EMBL/GenBank/DDBJ databases">
        <authorList>
            <person name="Kallberg Y."/>
            <person name="Tangrot J."/>
            <person name="Rosling A."/>
        </authorList>
    </citation>
    <scope>NUCLEOTIDE SEQUENCE</scope>
    <source>
        <strain evidence="1">87-6 pot B 2015</strain>
    </source>
</reference>
<feature type="non-terminal residue" evidence="1">
    <location>
        <position position="1"/>
    </location>
</feature>
<sequence>HKWVLSSEKCVENTFFKHYERLPVESLLHSWVIDLDDQKVKSLFTTEEWNEIYLNDMIGIETVRKKSSSVAVATRKNRKRVCMHYKKPERRRMGYQIDRIFWMYIGDVEYGVIEVGKKFDETKLLNDRFKLVKTMHDIFIYLSKEAYFEETKVRQLQVTDMLHIENDHGVHRDSEYKNLRSSRFLREIMDTDTPPITIVIPWSIDMK</sequence>
<name>A0A9N9I7L7_FUNMO</name>
<gene>
    <name evidence="1" type="ORF">FMOSSE_LOCUS15199</name>
</gene>
<accession>A0A9N9I7L7</accession>
<comment type="caution">
    <text evidence="1">The sequence shown here is derived from an EMBL/GenBank/DDBJ whole genome shotgun (WGS) entry which is preliminary data.</text>
</comment>
<proteinExistence type="predicted"/>
<keyword evidence="2" id="KW-1185">Reference proteome</keyword>
<evidence type="ECO:0000313" key="1">
    <source>
        <dbReference type="EMBL" id="CAG8723942.1"/>
    </source>
</evidence>
<dbReference type="Proteomes" id="UP000789375">
    <property type="component" value="Unassembled WGS sequence"/>
</dbReference>
<evidence type="ECO:0000313" key="2">
    <source>
        <dbReference type="Proteomes" id="UP000789375"/>
    </source>
</evidence>
<organism evidence="1 2">
    <name type="scientific">Funneliformis mosseae</name>
    <name type="common">Endomycorrhizal fungus</name>
    <name type="synonym">Glomus mosseae</name>
    <dbReference type="NCBI Taxonomy" id="27381"/>
    <lineage>
        <taxon>Eukaryota</taxon>
        <taxon>Fungi</taxon>
        <taxon>Fungi incertae sedis</taxon>
        <taxon>Mucoromycota</taxon>
        <taxon>Glomeromycotina</taxon>
        <taxon>Glomeromycetes</taxon>
        <taxon>Glomerales</taxon>
        <taxon>Glomeraceae</taxon>
        <taxon>Funneliformis</taxon>
    </lineage>
</organism>
<dbReference type="EMBL" id="CAJVPP010014374">
    <property type="protein sequence ID" value="CAG8723942.1"/>
    <property type="molecule type" value="Genomic_DNA"/>
</dbReference>
<dbReference type="AlphaFoldDB" id="A0A9N9I7L7"/>
<protein>
    <submittedName>
        <fullName evidence="1">5609_t:CDS:1</fullName>
    </submittedName>
</protein>